<dbReference type="Pfam" id="PF00496">
    <property type="entry name" value="SBP_bac_5"/>
    <property type="match status" value="1"/>
</dbReference>
<feature type="domain" description="Solute-binding protein family 5" evidence="1">
    <location>
        <begin position="77"/>
        <end position="454"/>
    </location>
</feature>
<reference evidence="2 3" key="1">
    <citation type="journal article" date="2012" name="Science">
        <title>Ecological populations of bacteria act as socially cohesive units of antibiotic production and resistance.</title>
        <authorList>
            <person name="Cordero O.X."/>
            <person name="Wildschutte H."/>
            <person name="Kirkup B."/>
            <person name="Proehl S."/>
            <person name="Ngo L."/>
            <person name="Hussain F."/>
            <person name="Le Roux F."/>
            <person name="Mincer T."/>
            <person name="Polz M.F."/>
        </authorList>
    </citation>
    <scope>NUCLEOTIDE SEQUENCE [LARGE SCALE GENOMIC DNA]</scope>
    <source>
        <strain evidence="2 3">FF-238</strain>
    </source>
</reference>
<name>A0A1E5CYH4_9VIBR</name>
<dbReference type="EMBL" id="AJYW02000154">
    <property type="protein sequence ID" value="OEE75414.1"/>
    <property type="molecule type" value="Genomic_DNA"/>
</dbReference>
<dbReference type="SUPFAM" id="SSF53850">
    <property type="entry name" value="Periplasmic binding protein-like II"/>
    <property type="match status" value="1"/>
</dbReference>
<evidence type="ECO:0000313" key="3">
    <source>
        <dbReference type="Proteomes" id="UP000094165"/>
    </source>
</evidence>
<dbReference type="PANTHER" id="PTHR30290:SF28">
    <property type="entry name" value="ABC TRANSPORTER PERIPLASMIC-BINDING PROTEIN SAPA-RELATED"/>
    <property type="match status" value="1"/>
</dbReference>
<dbReference type="InterPro" id="IPR000914">
    <property type="entry name" value="SBP_5_dom"/>
</dbReference>
<evidence type="ECO:0000313" key="2">
    <source>
        <dbReference type="EMBL" id="OEE75414.1"/>
    </source>
</evidence>
<dbReference type="GO" id="GO:1904680">
    <property type="term" value="F:peptide transmembrane transporter activity"/>
    <property type="evidence" value="ECO:0007669"/>
    <property type="project" value="TreeGrafter"/>
</dbReference>
<dbReference type="Gene3D" id="3.90.76.10">
    <property type="entry name" value="Dipeptide-binding Protein, Domain 1"/>
    <property type="match status" value="1"/>
</dbReference>
<dbReference type="GO" id="GO:0043190">
    <property type="term" value="C:ATP-binding cassette (ABC) transporter complex"/>
    <property type="evidence" value="ECO:0007669"/>
    <property type="project" value="InterPro"/>
</dbReference>
<sequence length="539" mass="60964">MKALLKLTFGLFTLSLLSGCGEEIDHNEIRQNGFVFCGQGNPSTFNPQLIDSGITADALSPQIFDTLLQLDPETLQPTPNIATSWTTNDDGTEYTFTLRNNVWFQTTDWFTPTRAMNANDVVFSFRRIIDPNHPFHLVGQSAYPWFTSLDFQNLLVDVQALDEHTVKFTLSRADNSFLSNISTSHSVILSAEYGRELAAKDEKNQIDSHPIGSGPFYLDEYQVNDLIRLKKHDNYWRGEVKMDQVVFDISHRGTGTLAKLLRKECDVLSSPISSQIPIIQKQADLELTAKPAMNVSFIALNTTHEALNDPRVRKALNLAINRQNILDSVYYGTGSKAYTLLPPNSWAYQKDTVQIRYDKNYALALLREAGVDSGLELSMWVPLEPRAYNPSPRKTSELIQANFADIGIKLNLLTDDRFNRTELTNISDFDLLLTGWIGDTGDPDNFLRPLLSCGSERAGLNVSMWCNSDFDFLLDLALEANEQRYRFNLYKQAQNILNEEFPVIPLAHGVQFQVHDKSLSGFRVNPFNVQPFDLVERSE</sequence>
<dbReference type="GO" id="GO:0030288">
    <property type="term" value="C:outer membrane-bounded periplasmic space"/>
    <property type="evidence" value="ECO:0007669"/>
    <property type="project" value="UniProtKB-ARBA"/>
</dbReference>
<accession>A0A1E5CYH4</accession>
<comment type="caution">
    <text evidence="2">The sequence shown here is derived from an EMBL/GenBank/DDBJ whole genome shotgun (WGS) entry which is preliminary data.</text>
</comment>
<keyword evidence="3" id="KW-1185">Reference proteome</keyword>
<dbReference type="Gene3D" id="3.10.105.10">
    <property type="entry name" value="Dipeptide-binding Protein, Domain 3"/>
    <property type="match status" value="1"/>
</dbReference>
<dbReference type="RefSeq" id="WP_029203576.1">
    <property type="nucleotide sequence ID" value="NZ_AJYW02000154.1"/>
</dbReference>
<dbReference type="AlphaFoldDB" id="A0A1E5CYH4"/>
<proteinExistence type="predicted"/>
<organism evidence="2 3">
    <name type="scientific">Vibrio genomosp. F6 str. FF-238</name>
    <dbReference type="NCBI Taxonomy" id="1191298"/>
    <lineage>
        <taxon>Bacteria</taxon>
        <taxon>Pseudomonadati</taxon>
        <taxon>Pseudomonadota</taxon>
        <taxon>Gammaproteobacteria</taxon>
        <taxon>Vibrionales</taxon>
        <taxon>Vibrionaceae</taxon>
        <taxon>Vibrio</taxon>
    </lineage>
</organism>
<dbReference type="InterPro" id="IPR039424">
    <property type="entry name" value="SBP_5"/>
</dbReference>
<dbReference type="PROSITE" id="PS51257">
    <property type="entry name" value="PROKAR_LIPOPROTEIN"/>
    <property type="match status" value="1"/>
</dbReference>
<dbReference type="PIRSF" id="PIRSF002741">
    <property type="entry name" value="MppA"/>
    <property type="match status" value="1"/>
</dbReference>
<dbReference type="CDD" id="cd08493">
    <property type="entry name" value="PBP2_DppA_like"/>
    <property type="match status" value="1"/>
</dbReference>
<dbReference type="GO" id="GO:0015833">
    <property type="term" value="P:peptide transport"/>
    <property type="evidence" value="ECO:0007669"/>
    <property type="project" value="TreeGrafter"/>
</dbReference>
<dbReference type="Proteomes" id="UP000094165">
    <property type="component" value="Unassembled WGS sequence"/>
</dbReference>
<dbReference type="PANTHER" id="PTHR30290">
    <property type="entry name" value="PERIPLASMIC BINDING COMPONENT OF ABC TRANSPORTER"/>
    <property type="match status" value="1"/>
</dbReference>
<gene>
    <name evidence="2" type="ORF">A130_05830</name>
</gene>
<dbReference type="NCBIfam" id="NF011689">
    <property type="entry name" value="PRK15109.1"/>
    <property type="match status" value="1"/>
</dbReference>
<protein>
    <submittedName>
        <fullName evidence="2">ABC transporter substrate-binding protein</fullName>
    </submittedName>
</protein>
<dbReference type="Gene3D" id="3.40.190.10">
    <property type="entry name" value="Periplasmic binding protein-like II"/>
    <property type="match status" value="1"/>
</dbReference>
<dbReference type="InterPro" id="IPR030678">
    <property type="entry name" value="Peptide/Ni-bd"/>
</dbReference>
<evidence type="ECO:0000259" key="1">
    <source>
        <dbReference type="Pfam" id="PF00496"/>
    </source>
</evidence>